<dbReference type="PROSITE" id="PS00067">
    <property type="entry name" value="3HCDH"/>
    <property type="match status" value="1"/>
</dbReference>
<dbReference type="InterPro" id="IPR013328">
    <property type="entry name" value="6PGD_dom2"/>
</dbReference>
<gene>
    <name evidence="14" type="primary">CRYL1</name>
</gene>
<evidence type="ECO:0000256" key="2">
    <source>
        <dbReference type="ARBA" id="ARBA00009463"/>
    </source>
</evidence>
<dbReference type="CTD" id="51084"/>
<dbReference type="GO" id="GO:0005737">
    <property type="term" value="C:cytoplasm"/>
    <property type="evidence" value="ECO:0007669"/>
    <property type="project" value="UniProtKB-SubCell"/>
</dbReference>
<dbReference type="AlphaFoldDB" id="A0AAJ7U2C5"/>
<dbReference type="Gene3D" id="1.10.1040.10">
    <property type="entry name" value="N-(1-d-carboxylethyl)-l-norvaline Dehydrogenase, domain 2"/>
    <property type="match status" value="1"/>
</dbReference>
<dbReference type="GO" id="GO:0070403">
    <property type="term" value="F:NAD+ binding"/>
    <property type="evidence" value="ECO:0007669"/>
    <property type="project" value="InterPro"/>
</dbReference>
<dbReference type="EC" id="1.1.1.45" evidence="8"/>
<keyword evidence="6" id="KW-0560">Oxidoreductase</keyword>
<dbReference type="PANTHER" id="PTHR48075:SF1">
    <property type="entry name" value="LAMBDA-CRYSTALLIN HOMOLOG"/>
    <property type="match status" value="1"/>
</dbReference>
<dbReference type="SUPFAM" id="SSF48179">
    <property type="entry name" value="6-phosphogluconate dehydrogenase C-terminal domain-like"/>
    <property type="match status" value="1"/>
</dbReference>
<comment type="similarity">
    <text evidence="2">Belongs to the 3-hydroxyacyl-CoA dehydrogenase family.</text>
</comment>
<evidence type="ECO:0000256" key="5">
    <source>
        <dbReference type="ARBA" id="ARBA00022553"/>
    </source>
</evidence>
<dbReference type="InterPro" id="IPR008927">
    <property type="entry name" value="6-PGluconate_DH-like_C_sf"/>
</dbReference>
<dbReference type="Pfam" id="PF00725">
    <property type="entry name" value="3HCDH"/>
    <property type="match status" value="1"/>
</dbReference>
<dbReference type="KEGG" id="pmrn:116952884"/>
<evidence type="ECO:0000313" key="14">
    <source>
        <dbReference type="RefSeq" id="XP_032828429.1"/>
    </source>
</evidence>
<evidence type="ECO:0000256" key="4">
    <source>
        <dbReference type="ARBA" id="ARBA00022490"/>
    </source>
</evidence>
<feature type="site" description="Important for catalytic activity" evidence="10">
    <location>
        <position position="153"/>
    </location>
</feature>
<comment type="subcellular location">
    <subcellularLocation>
        <location evidence="1">Cytoplasm</location>
    </subcellularLocation>
</comment>
<dbReference type="InterPro" id="IPR006108">
    <property type="entry name" value="3HC_DH_C"/>
</dbReference>
<feature type="domain" description="3-hydroxyacyl-CoA dehydrogenase C-terminal" evidence="11">
    <location>
        <begin position="200"/>
        <end position="254"/>
    </location>
</feature>
<keyword evidence="5" id="KW-0597">Phosphoprotein</keyword>
<evidence type="ECO:0000256" key="6">
    <source>
        <dbReference type="ARBA" id="ARBA00023002"/>
    </source>
</evidence>
<sequence>MAEQGKDSTTTTTTTTVAIIGSGLIGRSWAMLFAAAGFPVRLYDSLPGVAEKALQDIRENLKSLAASGSLRGSLPVDSQLSLIQAVADLSEAVSGVDYVQECIPEDLSMKEELYRQLDPLLGPRTVLASSTSCLLPSALFAQRRYPANCLVCHPVNPPYFVRLVELVPHAGTGGAALSRAHRLMRRLGQAPVTLRREIPGFALNRVQYAIIAEAWRLVRDGVMSPEDVDLVMTEGLGPRYAFVGPLETMHLNAEGFKSYCERYEAGMTSIMSAFGPLPNFAGEALDTIDQAMCARTPANQESLSARRKWRDERLTELAKMKSAQHAEKS</sequence>
<evidence type="ECO:0000256" key="1">
    <source>
        <dbReference type="ARBA" id="ARBA00004496"/>
    </source>
</evidence>
<dbReference type="PIRSF" id="PIRSF000105">
    <property type="entry name" value="HCDH"/>
    <property type="match status" value="1"/>
</dbReference>
<evidence type="ECO:0000256" key="3">
    <source>
        <dbReference type="ARBA" id="ARBA00011738"/>
    </source>
</evidence>
<evidence type="ECO:0000313" key="13">
    <source>
        <dbReference type="Proteomes" id="UP001318040"/>
    </source>
</evidence>
<protein>
    <recommendedName>
        <fullName evidence="9">L-gulonate 3-dehydrogenase</fullName>
        <ecNumber evidence="8">1.1.1.45</ecNumber>
    </recommendedName>
    <alternativeName>
        <fullName evidence="9">L-gulonate 3-dehydrogenase</fullName>
    </alternativeName>
</protein>
<dbReference type="Proteomes" id="UP001318040">
    <property type="component" value="Chromosome 49"/>
</dbReference>
<comment type="subunit">
    <text evidence="3">Homodimer.</text>
</comment>
<dbReference type="FunFam" id="3.40.50.720:FF:000356">
    <property type="entry name" value="Lambda-crystallin homolog"/>
    <property type="match status" value="1"/>
</dbReference>
<evidence type="ECO:0000256" key="9">
    <source>
        <dbReference type="ARBA" id="ARBA00042709"/>
    </source>
</evidence>
<dbReference type="Pfam" id="PF02737">
    <property type="entry name" value="3HCDH_N"/>
    <property type="match status" value="1"/>
</dbReference>
<dbReference type="InterPro" id="IPR006180">
    <property type="entry name" value="3-OHacyl-CoA_DH_CS"/>
</dbReference>
<dbReference type="InterPro" id="IPR006176">
    <property type="entry name" value="3-OHacyl-CoA_DH_NAD-bd"/>
</dbReference>
<evidence type="ECO:0000256" key="7">
    <source>
        <dbReference type="ARBA" id="ARBA00023027"/>
    </source>
</evidence>
<proteinExistence type="inferred from homology"/>
<keyword evidence="13" id="KW-1185">Reference proteome</keyword>
<dbReference type="InterPro" id="IPR022694">
    <property type="entry name" value="3-OHacyl-CoA_DH"/>
</dbReference>
<feature type="domain" description="3-hydroxyacyl-CoA dehydrogenase NAD binding" evidence="12">
    <location>
        <begin position="16"/>
        <end position="194"/>
    </location>
</feature>
<dbReference type="RefSeq" id="XP_032828429.1">
    <property type="nucleotide sequence ID" value="XM_032972538.1"/>
</dbReference>
<dbReference type="GO" id="GO:0006631">
    <property type="term" value="P:fatty acid metabolic process"/>
    <property type="evidence" value="ECO:0007669"/>
    <property type="project" value="InterPro"/>
</dbReference>
<keyword evidence="4" id="KW-0963">Cytoplasm</keyword>
<organism evidence="13 14">
    <name type="scientific">Petromyzon marinus</name>
    <name type="common">Sea lamprey</name>
    <dbReference type="NCBI Taxonomy" id="7757"/>
    <lineage>
        <taxon>Eukaryota</taxon>
        <taxon>Metazoa</taxon>
        <taxon>Chordata</taxon>
        <taxon>Craniata</taxon>
        <taxon>Vertebrata</taxon>
        <taxon>Cyclostomata</taxon>
        <taxon>Hyperoartia</taxon>
        <taxon>Petromyzontiformes</taxon>
        <taxon>Petromyzontidae</taxon>
        <taxon>Petromyzon</taxon>
    </lineage>
</organism>
<evidence type="ECO:0000256" key="10">
    <source>
        <dbReference type="PIRSR" id="PIRSR000105-1"/>
    </source>
</evidence>
<dbReference type="InterPro" id="IPR036291">
    <property type="entry name" value="NAD(P)-bd_dom_sf"/>
</dbReference>
<name>A0AAJ7U2C5_PETMA</name>
<evidence type="ECO:0000259" key="12">
    <source>
        <dbReference type="Pfam" id="PF02737"/>
    </source>
</evidence>
<accession>A0AAJ7U2C5</accession>
<evidence type="ECO:0000256" key="8">
    <source>
        <dbReference type="ARBA" id="ARBA00038962"/>
    </source>
</evidence>
<dbReference type="PANTHER" id="PTHR48075">
    <property type="entry name" value="3-HYDROXYACYL-COA DEHYDROGENASE FAMILY PROTEIN"/>
    <property type="match status" value="1"/>
</dbReference>
<reference evidence="14" key="1">
    <citation type="submission" date="2025-08" db="UniProtKB">
        <authorList>
            <consortium name="RefSeq"/>
        </authorList>
    </citation>
    <scope>IDENTIFICATION</scope>
    <source>
        <tissue evidence="14">Sperm</tissue>
    </source>
</reference>
<evidence type="ECO:0000259" key="11">
    <source>
        <dbReference type="Pfam" id="PF00725"/>
    </source>
</evidence>
<dbReference type="Gene3D" id="3.40.50.720">
    <property type="entry name" value="NAD(P)-binding Rossmann-like Domain"/>
    <property type="match status" value="1"/>
</dbReference>
<keyword evidence="7" id="KW-0520">NAD</keyword>
<dbReference type="SUPFAM" id="SSF51735">
    <property type="entry name" value="NAD(P)-binding Rossmann-fold domains"/>
    <property type="match status" value="1"/>
</dbReference>
<dbReference type="GO" id="GO:0050104">
    <property type="term" value="F:L-gulonate 3-dehydrogenase activity"/>
    <property type="evidence" value="ECO:0007669"/>
    <property type="project" value="UniProtKB-EC"/>
</dbReference>